<evidence type="ECO:0000313" key="6">
    <source>
        <dbReference type="Proteomes" id="UP000193920"/>
    </source>
</evidence>
<keyword evidence="2" id="KW-1133">Transmembrane helix</keyword>
<proteinExistence type="predicted"/>
<dbReference type="Proteomes" id="UP000193920">
    <property type="component" value="Unassembled WGS sequence"/>
</dbReference>
<protein>
    <recommendedName>
        <fullName evidence="4">Calcineurin-like phosphoesterase domain-containing protein</fullName>
    </recommendedName>
</protein>
<dbReference type="OrthoDB" id="5597180at2759"/>
<sequence>MKLNIKYLIPFLLFVSSQIIQSKAQPLEDSPINQTIQASGFINTQKNIQNTLTDEQLNSFSYGAEEFKLAIIGDSGAEKESKEVMKLTSYDALLHLGDYDYECSPHKYFDTILDSKRSYKFMGIIGNHEGNSQCHNTLDEYANLLYKEMTSSKNSGVQCEFSSSKVMWVCIYKNMRIIGLSPDITGTDSKSEQLEFLKKHLDGAKEDWKVCAWHYYDKYYHTGKYPEDSNRNAVSGDGESFYDYCKDHGAIILSAHDHVYARTYVMSKFKSPVIDDYDKDSDGSIVQIRQGATLNILNGVGGYEMYIEQGKEKDYSHWQKKYAKGRNGENAKRYGGLFCQFNYGGNNKKAYCELLRINSSEELFDSFYIYQNENPDTVTYSQIDANFKNEKLNAYMVANNISSNNKEDGNGSENGGTMNNIVEKVFTKTNIIIGGSVCAAAVVLIGGSIFISKRPKKKVIGQPELIGKVSHKDIEDTYRNLNDSFTPLPTPDVLSPLSMYTEKSTFTPLPMPEGLSYFGSRRNSRNEYSFFDKTNFNDETSTMSSSKKSETLGGRSDASSDALSLINHKLVNKDNNNTAATTTTSVSFSRSNSFGNMKFNQVNNNNIRFNSISRPINTSNK</sequence>
<evidence type="ECO:0000256" key="2">
    <source>
        <dbReference type="SAM" id="Phobius"/>
    </source>
</evidence>
<evidence type="ECO:0000256" key="3">
    <source>
        <dbReference type="SAM" id="SignalP"/>
    </source>
</evidence>
<evidence type="ECO:0000313" key="5">
    <source>
        <dbReference type="EMBL" id="ORY65690.1"/>
    </source>
</evidence>
<feature type="transmembrane region" description="Helical" evidence="2">
    <location>
        <begin position="431"/>
        <end position="451"/>
    </location>
</feature>
<keyword evidence="6" id="KW-1185">Reference proteome</keyword>
<dbReference type="EMBL" id="MCOG01000051">
    <property type="protein sequence ID" value="ORY65690.1"/>
    <property type="molecule type" value="Genomic_DNA"/>
</dbReference>
<dbReference type="GO" id="GO:0016787">
    <property type="term" value="F:hydrolase activity"/>
    <property type="evidence" value="ECO:0007669"/>
    <property type="project" value="InterPro"/>
</dbReference>
<dbReference type="AlphaFoldDB" id="A0A1Y2E2B4"/>
<feature type="signal peptide" evidence="3">
    <location>
        <begin position="1"/>
        <end position="24"/>
    </location>
</feature>
<dbReference type="InterPro" id="IPR004843">
    <property type="entry name" value="Calcineurin-like_PHP"/>
</dbReference>
<accession>A0A1Y2E2B4</accession>
<reference evidence="5 6" key="1">
    <citation type="submission" date="2016-08" db="EMBL/GenBank/DDBJ databases">
        <title>A Parts List for Fungal Cellulosomes Revealed by Comparative Genomics.</title>
        <authorList>
            <consortium name="DOE Joint Genome Institute"/>
            <person name="Haitjema C.H."/>
            <person name="Gilmore S.P."/>
            <person name="Henske J.K."/>
            <person name="Solomon K.V."/>
            <person name="De Groot R."/>
            <person name="Kuo A."/>
            <person name="Mondo S.J."/>
            <person name="Salamov A.A."/>
            <person name="Labutti K."/>
            <person name="Zhao Z."/>
            <person name="Chiniquy J."/>
            <person name="Barry K."/>
            <person name="Brewer H.M."/>
            <person name="Purvine S.O."/>
            <person name="Wright A.T."/>
            <person name="Boxma B."/>
            <person name="Van Alen T."/>
            <person name="Hackstein J.H."/>
            <person name="Baker S.E."/>
            <person name="Grigoriev I.V."/>
            <person name="O'Malley M.A."/>
        </authorList>
    </citation>
    <scope>NUCLEOTIDE SEQUENCE [LARGE SCALE GENOMIC DNA]</scope>
    <source>
        <strain evidence="5 6">G1</strain>
    </source>
</reference>
<dbReference type="Gene3D" id="3.60.21.10">
    <property type="match status" value="1"/>
</dbReference>
<keyword evidence="3" id="KW-0732">Signal</keyword>
<evidence type="ECO:0000259" key="4">
    <source>
        <dbReference type="Pfam" id="PF00149"/>
    </source>
</evidence>
<dbReference type="SUPFAM" id="SSF56300">
    <property type="entry name" value="Metallo-dependent phosphatases"/>
    <property type="match status" value="1"/>
</dbReference>
<name>A0A1Y2E2B4_9FUNG</name>
<feature type="domain" description="Calcineurin-like phosphoesterase" evidence="4">
    <location>
        <begin position="68"/>
        <end position="260"/>
    </location>
</feature>
<dbReference type="Pfam" id="PF00149">
    <property type="entry name" value="Metallophos"/>
    <property type="match status" value="1"/>
</dbReference>
<feature type="region of interest" description="Disordered" evidence="1">
    <location>
        <begin position="539"/>
        <end position="558"/>
    </location>
</feature>
<dbReference type="InterPro" id="IPR029052">
    <property type="entry name" value="Metallo-depent_PP-like"/>
</dbReference>
<gene>
    <name evidence="5" type="ORF">LY90DRAFT_667955</name>
</gene>
<comment type="caution">
    <text evidence="5">The sequence shown here is derived from an EMBL/GenBank/DDBJ whole genome shotgun (WGS) entry which is preliminary data.</text>
</comment>
<feature type="chain" id="PRO_5012033677" description="Calcineurin-like phosphoesterase domain-containing protein" evidence="3">
    <location>
        <begin position="25"/>
        <end position="621"/>
    </location>
</feature>
<evidence type="ECO:0000256" key="1">
    <source>
        <dbReference type="SAM" id="MobiDB-lite"/>
    </source>
</evidence>
<keyword evidence="2" id="KW-0472">Membrane</keyword>
<keyword evidence="2" id="KW-0812">Transmembrane</keyword>
<organism evidence="5 6">
    <name type="scientific">Neocallimastix californiae</name>
    <dbReference type="NCBI Taxonomy" id="1754190"/>
    <lineage>
        <taxon>Eukaryota</taxon>
        <taxon>Fungi</taxon>
        <taxon>Fungi incertae sedis</taxon>
        <taxon>Chytridiomycota</taxon>
        <taxon>Chytridiomycota incertae sedis</taxon>
        <taxon>Neocallimastigomycetes</taxon>
        <taxon>Neocallimastigales</taxon>
        <taxon>Neocallimastigaceae</taxon>
        <taxon>Neocallimastix</taxon>
    </lineage>
</organism>